<dbReference type="GO" id="GO:0030151">
    <property type="term" value="F:molybdenum ion binding"/>
    <property type="evidence" value="ECO:0007669"/>
    <property type="project" value="InterPro"/>
</dbReference>
<dbReference type="InterPro" id="IPR011037">
    <property type="entry name" value="Pyrv_Knase-like_insert_dom_sf"/>
</dbReference>
<comment type="caution">
    <text evidence="2">The sequence shown here is derived from an EMBL/GenBank/DDBJ whole genome shotgun (WGS) entry which is preliminary data.</text>
</comment>
<dbReference type="AlphaFoldDB" id="A0A5C5ZDT4"/>
<dbReference type="GO" id="GO:0030170">
    <property type="term" value="F:pyridoxal phosphate binding"/>
    <property type="evidence" value="ECO:0007669"/>
    <property type="project" value="InterPro"/>
</dbReference>
<evidence type="ECO:0000313" key="3">
    <source>
        <dbReference type="Proteomes" id="UP000318478"/>
    </source>
</evidence>
<reference evidence="2 3" key="1">
    <citation type="submission" date="2019-02" db="EMBL/GenBank/DDBJ databases">
        <title>Deep-cultivation of Planctomycetes and their phenomic and genomic characterization uncovers novel biology.</title>
        <authorList>
            <person name="Wiegand S."/>
            <person name="Jogler M."/>
            <person name="Boedeker C."/>
            <person name="Pinto D."/>
            <person name="Vollmers J."/>
            <person name="Rivas-Marin E."/>
            <person name="Kohn T."/>
            <person name="Peeters S.H."/>
            <person name="Heuer A."/>
            <person name="Rast P."/>
            <person name="Oberbeckmann S."/>
            <person name="Bunk B."/>
            <person name="Jeske O."/>
            <person name="Meyerdierks A."/>
            <person name="Storesund J.E."/>
            <person name="Kallscheuer N."/>
            <person name="Luecker S."/>
            <person name="Lage O.M."/>
            <person name="Pohl T."/>
            <person name="Merkel B.J."/>
            <person name="Hornburger P."/>
            <person name="Mueller R.-W."/>
            <person name="Bruemmer F."/>
            <person name="Labrenz M."/>
            <person name="Spormann A.M."/>
            <person name="Op Den Camp H."/>
            <person name="Overmann J."/>
            <person name="Amann R."/>
            <person name="Jetten M.S.M."/>
            <person name="Mascher T."/>
            <person name="Medema M.H."/>
            <person name="Devos D.P."/>
            <person name="Kaster A.-K."/>
            <person name="Ovreas L."/>
            <person name="Rohde M."/>
            <person name="Galperin M.Y."/>
            <person name="Jogler C."/>
        </authorList>
    </citation>
    <scope>NUCLEOTIDE SEQUENCE [LARGE SCALE GENOMIC DNA]</scope>
    <source>
        <strain evidence="2 3">Pla123a</strain>
    </source>
</reference>
<evidence type="ECO:0000259" key="1">
    <source>
        <dbReference type="PROSITE" id="PS51340"/>
    </source>
</evidence>
<dbReference type="SUPFAM" id="SSF50800">
    <property type="entry name" value="PK beta-barrel domain-like"/>
    <property type="match status" value="1"/>
</dbReference>
<evidence type="ECO:0000313" key="2">
    <source>
        <dbReference type="EMBL" id="TWT85325.1"/>
    </source>
</evidence>
<feature type="domain" description="MOSC" evidence="1">
    <location>
        <begin position="45"/>
        <end position="190"/>
    </location>
</feature>
<dbReference type="RefSeq" id="WP_146583596.1">
    <property type="nucleotide sequence ID" value="NZ_SJPO01000001.1"/>
</dbReference>
<accession>A0A5C5ZDT4</accession>
<gene>
    <name evidence="2" type="ORF">Pla123a_01320</name>
</gene>
<dbReference type="OrthoDB" id="5735964at2"/>
<sequence>MAAETSPRHLSRQELEGLLPDVTASPRAVGALQAIFVRPAENERRSVDHAELSQETGIVGDRWLTNHWQQLPNGASDPDTQVSIMNARILRAISGGDHEAMGLAGDNLIVDFDLSEDHLPAGSRLRIGGEVEIQISATPHTGCKKFVQRYGVEAQRFVNGDEGKRHHLRGLLGMIVSPGTIRVGDRVEKVA</sequence>
<dbReference type="InterPro" id="IPR005302">
    <property type="entry name" value="MoCF_Sase_C"/>
</dbReference>
<dbReference type="PROSITE" id="PS51340">
    <property type="entry name" value="MOSC"/>
    <property type="match status" value="1"/>
</dbReference>
<keyword evidence="3" id="KW-1185">Reference proteome</keyword>
<dbReference type="Pfam" id="PF03473">
    <property type="entry name" value="MOSC"/>
    <property type="match status" value="1"/>
</dbReference>
<dbReference type="Gene3D" id="2.40.33.20">
    <property type="entry name" value="PK beta-barrel domain-like"/>
    <property type="match status" value="1"/>
</dbReference>
<dbReference type="Proteomes" id="UP000318478">
    <property type="component" value="Unassembled WGS sequence"/>
</dbReference>
<protein>
    <recommendedName>
        <fullName evidence="1">MOSC domain-containing protein</fullName>
    </recommendedName>
</protein>
<dbReference type="EMBL" id="SJPO01000001">
    <property type="protein sequence ID" value="TWT85325.1"/>
    <property type="molecule type" value="Genomic_DNA"/>
</dbReference>
<organism evidence="2 3">
    <name type="scientific">Posidoniimonas polymericola</name>
    <dbReference type="NCBI Taxonomy" id="2528002"/>
    <lineage>
        <taxon>Bacteria</taxon>
        <taxon>Pseudomonadati</taxon>
        <taxon>Planctomycetota</taxon>
        <taxon>Planctomycetia</taxon>
        <taxon>Pirellulales</taxon>
        <taxon>Lacipirellulaceae</taxon>
        <taxon>Posidoniimonas</taxon>
    </lineage>
</organism>
<name>A0A5C5ZDT4_9BACT</name>
<dbReference type="GO" id="GO:0003824">
    <property type="term" value="F:catalytic activity"/>
    <property type="evidence" value="ECO:0007669"/>
    <property type="project" value="InterPro"/>
</dbReference>
<dbReference type="InterPro" id="IPR052353">
    <property type="entry name" value="Benzoxazolinone_Detox_Enz"/>
</dbReference>
<proteinExistence type="predicted"/>
<dbReference type="PANTHER" id="PTHR30212:SF2">
    <property type="entry name" value="PROTEIN YIIM"/>
    <property type="match status" value="1"/>
</dbReference>
<dbReference type="PANTHER" id="PTHR30212">
    <property type="entry name" value="PROTEIN YIIM"/>
    <property type="match status" value="1"/>
</dbReference>